<dbReference type="RefSeq" id="WP_075078322.1">
    <property type="nucleotide sequence ID" value="NZ_BDCO01000002.1"/>
</dbReference>
<evidence type="ECO:0000313" key="2">
    <source>
        <dbReference type="Proteomes" id="UP000076023"/>
    </source>
</evidence>
<reference evidence="2" key="1">
    <citation type="journal article" date="2017" name="Genome Announc.">
        <title>Draft Genome Sequence of Terrimicrobium sacchariphilum NM-5T, a Facultative Anaerobic Soil Bacterium of the Class Spartobacteria.</title>
        <authorList>
            <person name="Qiu Y.L."/>
            <person name="Tourlousse D.M."/>
            <person name="Matsuura N."/>
            <person name="Ohashi A."/>
            <person name="Sekiguchi Y."/>
        </authorList>
    </citation>
    <scope>NUCLEOTIDE SEQUENCE [LARGE SCALE GENOMIC DNA]</scope>
    <source>
        <strain evidence="2">NM-5</strain>
    </source>
</reference>
<comment type="caution">
    <text evidence="1">The sequence shown here is derived from an EMBL/GenBank/DDBJ whole genome shotgun (WGS) entry which is preliminary data.</text>
</comment>
<proteinExistence type="predicted"/>
<keyword evidence="2" id="KW-1185">Reference proteome</keyword>
<dbReference type="OrthoDB" id="9829620at2"/>
<gene>
    <name evidence="1" type="ORF">TSACC_2890</name>
</gene>
<name>A0A146G4F4_TERSA</name>
<sequence>MFPIKEHCARIGLAYEEIETTAVISPVGKFTSSEIPLNADFDFQRDVLPLLGDAAEFRIVPRESKGGRRPPLILAREELPTHFAKWRPTAFGTDEDLYLIPDRDRLMMYWSHHDGILLYTF</sequence>
<dbReference type="Proteomes" id="UP000076023">
    <property type="component" value="Unassembled WGS sequence"/>
</dbReference>
<dbReference type="AlphaFoldDB" id="A0A146G4F4"/>
<evidence type="ECO:0000313" key="1">
    <source>
        <dbReference type="EMBL" id="GAT32491.1"/>
    </source>
</evidence>
<dbReference type="EMBL" id="BDCO01000002">
    <property type="protein sequence ID" value="GAT32491.1"/>
    <property type="molecule type" value="Genomic_DNA"/>
</dbReference>
<organism evidence="1 2">
    <name type="scientific">Terrimicrobium sacchariphilum</name>
    <dbReference type="NCBI Taxonomy" id="690879"/>
    <lineage>
        <taxon>Bacteria</taxon>
        <taxon>Pseudomonadati</taxon>
        <taxon>Verrucomicrobiota</taxon>
        <taxon>Terrimicrobiia</taxon>
        <taxon>Terrimicrobiales</taxon>
        <taxon>Terrimicrobiaceae</taxon>
        <taxon>Terrimicrobium</taxon>
    </lineage>
</organism>
<accession>A0A146G4F4</accession>
<protein>
    <submittedName>
        <fullName evidence="1">Uncharacterized protein</fullName>
    </submittedName>
</protein>
<dbReference type="InParanoid" id="A0A146G4F4"/>